<dbReference type="Gene3D" id="3.40.50.720">
    <property type="entry name" value="NAD(P)-binding Rossmann-like Domain"/>
    <property type="match status" value="1"/>
</dbReference>
<keyword evidence="3" id="KW-1185">Reference proteome</keyword>
<evidence type="ECO:0000313" key="2">
    <source>
        <dbReference type="EMBL" id="MDY7260130.1"/>
    </source>
</evidence>
<protein>
    <submittedName>
        <fullName evidence="2">NAD-dependent epimerase/dehydratase family protein</fullName>
    </submittedName>
</protein>
<name>A0ABU5HVB3_9BACE</name>
<dbReference type="InterPro" id="IPR036291">
    <property type="entry name" value="NAD(P)-bd_dom_sf"/>
</dbReference>
<comment type="caution">
    <text evidence="2">The sequence shown here is derived from an EMBL/GenBank/DDBJ whole genome shotgun (WGS) entry which is preliminary data.</text>
</comment>
<accession>A0ABU5HVB3</accession>
<gene>
    <name evidence="2" type="ORF">QHG74_20670</name>
</gene>
<dbReference type="Pfam" id="PF01370">
    <property type="entry name" value="Epimerase"/>
    <property type="match status" value="1"/>
</dbReference>
<sequence length="309" mass="35158">MAKVIVGYTGFVGSNLCVSHQFDACYNSRNIENAFGTHPDLLIYSGVRAEMFLANNFANEDLATIEEAIENIRRIAPKRIVLISTIAVYNKTYGVDESTPINKELSTPYGCNRRILEEWVEHNYPDSLIVRLPGIYGINLKKNFLFDMIHIIPTMLKEDKYEELSKKSKLIASSYSMQGNGFLKCSVKDKIILSKLKREFKNLGFTALSFTDSRGIYQYYCLSHLWSVIEKALAININVLNIAVEPITAAEIYEYVYEGEKFVNELDKPIAHYDFKTIHDIELGGTNGYLLGKKTCLDEIKQFVLSQLL</sequence>
<evidence type="ECO:0000259" key="1">
    <source>
        <dbReference type="Pfam" id="PF01370"/>
    </source>
</evidence>
<dbReference type="EMBL" id="JARZAK010000019">
    <property type="protein sequence ID" value="MDY7260130.1"/>
    <property type="molecule type" value="Genomic_DNA"/>
</dbReference>
<feature type="domain" description="NAD-dependent epimerase/dehydratase" evidence="1">
    <location>
        <begin position="30"/>
        <end position="156"/>
    </location>
</feature>
<dbReference type="RefSeq" id="WP_148365890.1">
    <property type="nucleotide sequence ID" value="NZ_JARZAK010000019.1"/>
</dbReference>
<reference evidence="2 3" key="1">
    <citation type="submission" date="2023-04" db="EMBL/GenBank/DDBJ databases">
        <title>Bacteroides pacosi sp. nov., isolated from the fecal material of an alpaca.</title>
        <authorList>
            <person name="Miller S."/>
            <person name="Hendry M."/>
            <person name="King J."/>
            <person name="Sankaranarayanan K."/>
            <person name="Lawson P.A."/>
        </authorList>
    </citation>
    <scope>NUCLEOTIDE SEQUENCE [LARGE SCALE GENOMIC DNA]</scope>
    <source>
        <strain evidence="2 3">A2-P53</strain>
    </source>
</reference>
<dbReference type="Proteomes" id="UP001292913">
    <property type="component" value="Unassembled WGS sequence"/>
</dbReference>
<evidence type="ECO:0000313" key="3">
    <source>
        <dbReference type="Proteomes" id="UP001292913"/>
    </source>
</evidence>
<proteinExistence type="predicted"/>
<dbReference type="SUPFAM" id="SSF51735">
    <property type="entry name" value="NAD(P)-binding Rossmann-fold domains"/>
    <property type="match status" value="1"/>
</dbReference>
<dbReference type="InterPro" id="IPR001509">
    <property type="entry name" value="Epimerase_deHydtase"/>
</dbReference>
<organism evidence="2 3">
    <name type="scientific">Bacteroides vicugnae</name>
    <dbReference type="NCBI Taxonomy" id="3037989"/>
    <lineage>
        <taxon>Bacteria</taxon>
        <taxon>Pseudomonadati</taxon>
        <taxon>Bacteroidota</taxon>
        <taxon>Bacteroidia</taxon>
        <taxon>Bacteroidales</taxon>
        <taxon>Bacteroidaceae</taxon>
        <taxon>Bacteroides</taxon>
    </lineage>
</organism>